<keyword evidence="1" id="KW-0732">Signal</keyword>
<dbReference type="AlphaFoldDB" id="A0A835JZT4"/>
<dbReference type="EMBL" id="JADGMS010000008">
    <property type="protein sequence ID" value="KAF9677215.1"/>
    <property type="molecule type" value="Genomic_DNA"/>
</dbReference>
<proteinExistence type="predicted"/>
<evidence type="ECO:0000256" key="1">
    <source>
        <dbReference type="SAM" id="SignalP"/>
    </source>
</evidence>
<gene>
    <name evidence="2" type="ORF">SADUNF_Sadunf08G0084800</name>
</gene>
<feature type="signal peptide" evidence="1">
    <location>
        <begin position="1"/>
        <end position="15"/>
    </location>
</feature>
<sequence length="94" mass="10407">MILVSFNWLVAQILSRPAEEEEKGRAFPNNIKNPKDTKLMSTLPQSSRALKGGIACSSYARWSVKFISSSFAAIFCPFESEQSMVHLDIPGANN</sequence>
<evidence type="ECO:0000313" key="3">
    <source>
        <dbReference type="Proteomes" id="UP000657918"/>
    </source>
</evidence>
<keyword evidence="3" id="KW-1185">Reference proteome</keyword>
<evidence type="ECO:0000313" key="2">
    <source>
        <dbReference type="EMBL" id="KAF9677215.1"/>
    </source>
</evidence>
<accession>A0A835JZT4</accession>
<name>A0A835JZT4_9ROSI</name>
<organism evidence="2 3">
    <name type="scientific">Salix dunnii</name>
    <dbReference type="NCBI Taxonomy" id="1413687"/>
    <lineage>
        <taxon>Eukaryota</taxon>
        <taxon>Viridiplantae</taxon>
        <taxon>Streptophyta</taxon>
        <taxon>Embryophyta</taxon>
        <taxon>Tracheophyta</taxon>
        <taxon>Spermatophyta</taxon>
        <taxon>Magnoliopsida</taxon>
        <taxon>eudicotyledons</taxon>
        <taxon>Gunneridae</taxon>
        <taxon>Pentapetalae</taxon>
        <taxon>rosids</taxon>
        <taxon>fabids</taxon>
        <taxon>Malpighiales</taxon>
        <taxon>Salicaceae</taxon>
        <taxon>Saliceae</taxon>
        <taxon>Salix</taxon>
    </lineage>
</organism>
<feature type="chain" id="PRO_5032402303" evidence="1">
    <location>
        <begin position="16"/>
        <end position="94"/>
    </location>
</feature>
<protein>
    <submittedName>
        <fullName evidence="2">Uncharacterized protein</fullName>
    </submittedName>
</protein>
<dbReference type="Proteomes" id="UP000657918">
    <property type="component" value="Chromosome 8"/>
</dbReference>
<comment type="caution">
    <text evidence="2">The sequence shown here is derived from an EMBL/GenBank/DDBJ whole genome shotgun (WGS) entry which is preliminary data.</text>
</comment>
<reference evidence="2 3" key="1">
    <citation type="submission" date="2020-10" db="EMBL/GenBank/DDBJ databases">
        <title>Plant Genome Project.</title>
        <authorList>
            <person name="Zhang R.-G."/>
        </authorList>
    </citation>
    <scope>NUCLEOTIDE SEQUENCE [LARGE SCALE GENOMIC DNA]</scope>
    <source>
        <strain evidence="2">FAFU-HL-1</strain>
        <tissue evidence="2">Leaf</tissue>
    </source>
</reference>